<reference evidence="2 3" key="1">
    <citation type="submission" date="2018-06" db="EMBL/GenBank/DDBJ databases">
        <title>Comparative genomics of downy mildews reveals potential adaptations to biotrophy.</title>
        <authorList>
            <person name="Fletcher K."/>
            <person name="Klosterman S.J."/>
            <person name="Derevnina L."/>
            <person name="Martin F."/>
            <person name="Koike S."/>
            <person name="Reyes Chin-Wo S."/>
            <person name="Mou B."/>
            <person name="Michelmore R."/>
        </authorList>
    </citation>
    <scope>NUCLEOTIDE SEQUENCE [LARGE SCALE GENOMIC DNA]</scope>
    <source>
        <strain evidence="2 3">R13</strain>
    </source>
</reference>
<dbReference type="EMBL" id="QKXF01000221">
    <property type="protein sequence ID" value="RQM14086.1"/>
    <property type="molecule type" value="Genomic_DNA"/>
</dbReference>
<protein>
    <submittedName>
        <fullName evidence="2">Uncharacterized protein</fullName>
    </submittedName>
</protein>
<sequence>MFVFEAIDTGALVLVEVMTKTQLPFDEYIVVAGQVQCSRQLTCFGGRVKRDGKRRLLVVPLPQAQDTETLSVQVLDVGDVAVNFLQGLRACFPTLVRKNVMADDSSDSEEEEEEEKAHKKQKHETEILDDVNAQQLKTRALEYMGQIKVKMLATLDELINAFQFADPSSVLASLQNDLSMPKHYQLMCVDCPPFGTANEEARVAVPHAFTSSASPEPFNVGVVFLEAATSKGHKQFLHIPVPRSPPLPASGVEGEDYVQEHFQDATVLTFGAKREETAHGGGKTSEEMIKNIRMRHASGTFCTLVLPTKTWKQVVDEHRAFLPQVCELQGELRLRRLMGNAPCGVPVELLLE</sequence>
<feature type="region of interest" description="Disordered" evidence="1">
    <location>
        <begin position="102"/>
        <end position="126"/>
    </location>
</feature>
<name>A0A3R7W3K7_9STRA</name>
<dbReference type="VEuPathDB" id="FungiDB:DD237_000251"/>
<dbReference type="Proteomes" id="UP000286097">
    <property type="component" value="Unassembled WGS sequence"/>
</dbReference>
<organism evidence="2 3">
    <name type="scientific">Peronospora effusa</name>
    <dbReference type="NCBI Taxonomy" id="542832"/>
    <lineage>
        <taxon>Eukaryota</taxon>
        <taxon>Sar</taxon>
        <taxon>Stramenopiles</taxon>
        <taxon>Oomycota</taxon>
        <taxon>Peronosporomycetes</taxon>
        <taxon>Peronosporales</taxon>
        <taxon>Peronosporaceae</taxon>
        <taxon>Peronospora</taxon>
    </lineage>
</organism>
<feature type="compositionally biased region" description="Acidic residues" evidence="1">
    <location>
        <begin position="104"/>
        <end position="114"/>
    </location>
</feature>
<gene>
    <name evidence="2" type="ORF">DD237_000251</name>
</gene>
<evidence type="ECO:0000256" key="1">
    <source>
        <dbReference type="SAM" id="MobiDB-lite"/>
    </source>
</evidence>
<accession>A0A3R7W3K7</accession>
<proteinExistence type="predicted"/>
<evidence type="ECO:0000313" key="3">
    <source>
        <dbReference type="Proteomes" id="UP000286097"/>
    </source>
</evidence>
<dbReference type="AlphaFoldDB" id="A0A3R7W3K7"/>
<evidence type="ECO:0000313" key="2">
    <source>
        <dbReference type="EMBL" id="RQM14086.1"/>
    </source>
</evidence>
<comment type="caution">
    <text evidence="2">The sequence shown here is derived from an EMBL/GenBank/DDBJ whole genome shotgun (WGS) entry which is preliminary data.</text>
</comment>